<evidence type="ECO:0008006" key="4">
    <source>
        <dbReference type="Google" id="ProtNLM"/>
    </source>
</evidence>
<accession>A0A2W7NNU8</accession>
<organism evidence="2 3">
    <name type="scientific">Breznakibacter xylanolyticus</name>
    <dbReference type="NCBI Taxonomy" id="990"/>
    <lineage>
        <taxon>Bacteria</taxon>
        <taxon>Pseudomonadati</taxon>
        <taxon>Bacteroidota</taxon>
        <taxon>Bacteroidia</taxon>
        <taxon>Marinilabiliales</taxon>
        <taxon>Marinilabiliaceae</taxon>
        <taxon>Breznakibacter</taxon>
    </lineage>
</organism>
<sequence>MKQYLILITLAIVVATTGCHTSQKKAEARYAVADSLFCNHQYHTAKLELDSIIELYPEQIAVTTRAKDLLHKINISEQENNLRFLDSLMVVKRDSLAPLMQNFEITDDGSRKTLVHKQQKRINYYGRTYLRPTLDTLGNFYLTSYYCGEGNIHHTHIKVTAGDASMVSETIEPDGFYNRQFDDGGLYWEVVQYRDGKDNGVIDLIARNADKTIKVQLMGKRNTVVWMEKPDKEAIRDGYEISFLLKEIAQLQKEKENAYNELKRLGAKK</sequence>
<protein>
    <recommendedName>
        <fullName evidence="4">Lipoprotein</fullName>
    </recommendedName>
</protein>
<gene>
    <name evidence="2" type="ORF">LX69_02746</name>
</gene>
<name>A0A2W7NNU8_9BACT</name>
<comment type="caution">
    <text evidence="2">The sequence shown here is derived from an EMBL/GenBank/DDBJ whole genome shotgun (WGS) entry which is preliminary data.</text>
</comment>
<proteinExistence type="predicted"/>
<dbReference type="EMBL" id="QKZK01000028">
    <property type="protein sequence ID" value="PZX12942.1"/>
    <property type="molecule type" value="Genomic_DNA"/>
</dbReference>
<keyword evidence="3" id="KW-1185">Reference proteome</keyword>
<dbReference type="RefSeq" id="WP_111446576.1">
    <property type="nucleotide sequence ID" value="NZ_QKZK01000028.1"/>
</dbReference>
<keyword evidence="1" id="KW-0175">Coiled coil</keyword>
<evidence type="ECO:0000256" key="1">
    <source>
        <dbReference type="SAM" id="Coils"/>
    </source>
</evidence>
<dbReference type="PROSITE" id="PS51257">
    <property type="entry name" value="PROKAR_LIPOPROTEIN"/>
    <property type="match status" value="1"/>
</dbReference>
<reference evidence="2 3" key="1">
    <citation type="submission" date="2018-06" db="EMBL/GenBank/DDBJ databases">
        <title>Genomic Encyclopedia of Archaeal and Bacterial Type Strains, Phase II (KMG-II): from individual species to whole genera.</title>
        <authorList>
            <person name="Goeker M."/>
        </authorList>
    </citation>
    <scope>NUCLEOTIDE SEQUENCE [LARGE SCALE GENOMIC DNA]</scope>
    <source>
        <strain evidence="2 3">DSM 6779</strain>
    </source>
</reference>
<evidence type="ECO:0000313" key="2">
    <source>
        <dbReference type="EMBL" id="PZX12942.1"/>
    </source>
</evidence>
<dbReference type="AlphaFoldDB" id="A0A2W7NNU8"/>
<evidence type="ECO:0000313" key="3">
    <source>
        <dbReference type="Proteomes" id="UP000249239"/>
    </source>
</evidence>
<dbReference type="Proteomes" id="UP000249239">
    <property type="component" value="Unassembled WGS sequence"/>
</dbReference>
<dbReference type="OrthoDB" id="1118012at2"/>
<feature type="coiled-coil region" evidence="1">
    <location>
        <begin position="241"/>
        <end position="268"/>
    </location>
</feature>